<keyword evidence="2" id="KW-1185">Reference proteome</keyword>
<comment type="caution">
    <text evidence="1">The sequence shown here is derived from an EMBL/GenBank/DDBJ whole genome shotgun (WGS) entry which is preliminary data.</text>
</comment>
<evidence type="ECO:0000313" key="2">
    <source>
        <dbReference type="Proteomes" id="UP001139981"/>
    </source>
</evidence>
<sequence>MVSNPSAFQTLPTLVVDMIIEYLEGRFRRSSHSNIDDHNMYKEALAPLVLVSERWRAAVLYSICDNCTLKYNYYSKTIEASFPAWPISLSCSFVDKHCLVKHVVVKATTWADSRDSVFSETFDNPQYVDLVFPSATTLELHLGKPLYDVFKRDLEAAKMQVASFANFLPRVLPAAAKINVMIHSSDGWENPYQDVYIALLSELCQATTKELRIVSKFWDLPMSLDLCGASGLSSITHEIDDHHSEFAILAYRNAKTLETLRIRLDRQGKSWLKLLTGGTKTLAVYSKLVVLNIQSCSEYWHSAIRDKWAVGNDMESFPSLSELDVTGLYPFADNVLFRGNGKSMQILSLSFSAIYSDVLGEFKVLERSGFSQMSRVCIGAVYNYSHRTHLDERQTLSIRLQVYSILETATTLGFWNDTTDYVILGALASAPVTTILQHLDIGNMALDAVHIIQIVSAIPTLVVITCDVSEAGADIFVIPESKRLHSHYNDNDLPGSCFRKLCVPNTTNASGSRIADAAMAVATECPNLMHVDVPLRLHKDFSREISRTGQLNGSAFSDLAFSE</sequence>
<proteinExistence type="predicted"/>
<gene>
    <name evidence="1" type="ORF">IWW38_001005</name>
</gene>
<evidence type="ECO:0000313" key="1">
    <source>
        <dbReference type="EMBL" id="KAJ2899383.1"/>
    </source>
</evidence>
<accession>A0ACC1M8M9</accession>
<organism evidence="1 2">
    <name type="scientific">Coemansia aciculifera</name>
    <dbReference type="NCBI Taxonomy" id="417176"/>
    <lineage>
        <taxon>Eukaryota</taxon>
        <taxon>Fungi</taxon>
        <taxon>Fungi incertae sedis</taxon>
        <taxon>Zoopagomycota</taxon>
        <taxon>Kickxellomycotina</taxon>
        <taxon>Kickxellomycetes</taxon>
        <taxon>Kickxellales</taxon>
        <taxon>Kickxellaceae</taxon>
        <taxon>Coemansia</taxon>
    </lineage>
</organism>
<protein>
    <submittedName>
        <fullName evidence="1">Uncharacterized protein</fullName>
    </submittedName>
</protein>
<dbReference type="EMBL" id="JANBVB010000028">
    <property type="protein sequence ID" value="KAJ2899383.1"/>
    <property type="molecule type" value="Genomic_DNA"/>
</dbReference>
<dbReference type="Proteomes" id="UP001139981">
    <property type="component" value="Unassembled WGS sequence"/>
</dbReference>
<name>A0ACC1M8M9_9FUNG</name>
<reference evidence="1" key="1">
    <citation type="submission" date="2022-07" db="EMBL/GenBank/DDBJ databases">
        <title>Phylogenomic reconstructions and comparative analyses of Kickxellomycotina fungi.</title>
        <authorList>
            <person name="Reynolds N.K."/>
            <person name="Stajich J.E."/>
            <person name="Barry K."/>
            <person name="Grigoriev I.V."/>
            <person name="Crous P."/>
            <person name="Smith M.E."/>
        </authorList>
    </citation>
    <scope>NUCLEOTIDE SEQUENCE</scope>
    <source>
        <strain evidence="1">CBS 190363</strain>
    </source>
</reference>